<accession>A0A0G4KDB6</accession>
<name>A0A0G4KDB6_VERLO</name>
<feature type="region of interest" description="Disordered" evidence="1">
    <location>
        <begin position="198"/>
        <end position="218"/>
    </location>
</feature>
<evidence type="ECO:0000313" key="4">
    <source>
        <dbReference type="Proteomes" id="UP000044602"/>
    </source>
</evidence>
<proteinExistence type="predicted"/>
<evidence type="ECO:0000313" key="2">
    <source>
        <dbReference type="EMBL" id="CRJ82749.1"/>
    </source>
</evidence>
<reference evidence="2 4" key="1">
    <citation type="submission" date="2015-05" db="EMBL/GenBank/DDBJ databases">
        <authorList>
            <person name="Wang D.B."/>
            <person name="Wang M."/>
        </authorList>
    </citation>
    <scope>NUCLEOTIDE SEQUENCE [LARGE SCALE GENOMIC DNA]</scope>
    <source>
        <strain evidence="2">VL1</strain>
    </source>
</reference>
<protein>
    <submittedName>
        <fullName evidence="2">Uncharacterized protein</fullName>
    </submittedName>
</protein>
<dbReference type="Proteomes" id="UP000689129">
    <property type="component" value="Unassembled WGS sequence"/>
</dbReference>
<evidence type="ECO:0000256" key="1">
    <source>
        <dbReference type="SAM" id="MobiDB-lite"/>
    </source>
</evidence>
<evidence type="ECO:0000313" key="3">
    <source>
        <dbReference type="EMBL" id="KAG7116220.1"/>
    </source>
</evidence>
<dbReference type="PANTHER" id="PTHR41390">
    <property type="entry name" value="CHROMOSOME 7, WHOLE GENOME SHOTGUN SEQUENCE"/>
    <property type="match status" value="1"/>
</dbReference>
<dbReference type="STRING" id="100787.A0A0G4KDB6"/>
<organism evidence="2 4">
    <name type="scientific">Verticillium longisporum</name>
    <name type="common">Verticillium dahliae var. longisporum</name>
    <dbReference type="NCBI Taxonomy" id="100787"/>
    <lineage>
        <taxon>Eukaryota</taxon>
        <taxon>Fungi</taxon>
        <taxon>Dikarya</taxon>
        <taxon>Ascomycota</taxon>
        <taxon>Pezizomycotina</taxon>
        <taxon>Sordariomycetes</taxon>
        <taxon>Hypocreomycetidae</taxon>
        <taxon>Glomerellales</taxon>
        <taxon>Plectosphaerellaceae</taxon>
        <taxon>Verticillium</taxon>
    </lineage>
</organism>
<dbReference type="AlphaFoldDB" id="A0A0G4KDB6"/>
<dbReference type="PANTHER" id="PTHR41390:SF1">
    <property type="entry name" value="NADH-UBIQUINONE OXIDOREDUCTASE 213 KDA SUBUNIT"/>
    <property type="match status" value="1"/>
</dbReference>
<keyword evidence="4" id="KW-1185">Reference proteome</keyword>
<reference evidence="3" key="2">
    <citation type="journal article" date="2021" name="Mol. Plant Pathol.">
        <title>A 20-kb lineage-specific genomic region tames virulence in pathogenic amphidiploid Verticillium longisporum.</title>
        <authorList>
            <person name="Harting R."/>
            <person name="Starke J."/>
            <person name="Kusch H."/>
            <person name="Poggeler S."/>
            <person name="Maurus I."/>
            <person name="Schluter R."/>
            <person name="Landesfeind M."/>
            <person name="Bulla I."/>
            <person name="Nowrousian M."/>
            <person name="de Jonge R."/>
            <person name="Stahlhut G."/>
            <person name="Hoff K.J."/>
            <person name="Asshauer K.P."/>
            <person name="Thurmer A."/>
            <person name="Stanke M."/>
            <person name="Daniel R."/>
            <person name="Morgenstern B."/>
            <person name="Thomma B.P.H.J."/>
            <person name="Kronstad J.W."/>
            <person name="Braus-Stromeyer S.A."/>
            <person name="Braus G.H."/>
        </authorList>
    </citation>
    <scope>NUCLEOTIDE SEQUENCE</scope>
    <source>
        <strain evidence="3">Vl32</strain>
    </source>
</reference>
<dbReference type="OrthoDB" id="5565730at2759"/>
<gene>
    <name evidence="2" type="ORF">BN1708_009025</name>
    <name evidence="3" type="ORF">HYQ45_016109</name>
</gene>
<dbReference type="EMBL" id="CVQH01000114">
    <property type="protein sequence ID" value="CRJ82749.1"/>
    <property type="molecule type" value="Genomic_DNA"/>
</dbReference>
<dbReference type="EMBL" id="JAEMWZ010000464">
    <property type="protein sequence ID" value="KAG7116220.1"/>
    <property type="molecule type" value="Genomic_DNA"/>
</dbReference>
<sequence length="218" mass="22864">MAENDSTSQARTKARRGLLPPELIDVVVPSIKVGGLTGAAGVFTGITAGIIRDASPALFGIASGIQWFTLGSTFWLSRTVAVKAWGGEAVINKTDRTKASALAGGTAGAVGGLIRGPRNILPGFIIFSLAGGIGQLFTNSVVNAPANPNSKSILQSKWSPLKKLTDDEYRHLMDEKVLRIDTEIALIDDKIAELWASHQEAGNEPLPPPVDDASPKAA</sequence>
<dbReference type="Proteomes" id="UP000044602">
    <property type="component" value="Unassembled WGS sequence"/>
</dbReference>